<keyword evidence="2" id="KW-1185">Reference proteome</keyword>
<reference evidence="1 2" key="1">
    <citation type="journal article" date="2020" name="ISME J.">
        <title>Uncovering the hidden diversity of litter-decomposition mechanisms in mushroom-forming fungi.</title>
        <authorList>
            <person name="Floudas D."/>
            <person name="Bentzer J."/>
            <person name="Ahren D."/>
            <person name="Johansson T."/>
            <person name="Persson P."/>
            <person name="Tunlid A."/>
        </authorList>
    </citation>
    <scope>NUCLEOTIDE SEQUENCE [LARGE SCALE GENOMIC DNA]</scope>
    <source>
        <strain evidence="1 2">CBS 291.85</strain>
    </source>
</reference>
<comment type="caution">
    <text evidence="1">The sequence shown here is derived from an EMBL/GenBank/DDBJ whole genome shotgun (WGS) entry which is preliminary data.</text>
</comment>
<dbReference type="EMBL" id="JAACJM010000014">
    <property type="protein sequence ID" value="KAF5368981.1"/>
    <property type="molecule type" value="Genomic_DNA"/>
</dbReference>
<sequence>MPYRMLTLFPLRIFASTHSHTTSEYPPCTASSSSSSLAYSGPYPAGYHFEGYADYSVSNASEPSMLMSMAEPNMAYGSNPSSPSPSPQYSYASTPEECPTFSMWMIMRNSSAEAFRLK</sequence>
<dbReference type="AlphaFoldDB" id="A0A8H5GQ80"/>
<proteinExistence type="predicted"/>
<dbReference type="Proteomes" id="UP000559256">
    <property type="component" value="Unassembled WGS sequence"/>
</dbReference>
<protein>
    <submittedName>
        <fullName evidence="1">Uncharacterized protein</fullName>
    </submittedName>
</protein>
<evidence type="ECO:0000313" key="1">
    <source>
        <dbReference type="EMBL" id="KAF5368981.1"/>
    </source>
</evidence>
<accession>A0A8H5GQ80</accession>
<name>A0A8H5GQ80_9AGAR</name>
<gene>
    <name evidence="1" type="ORF">D9758_002880</name>
</gene>
<organism evidence="1 2">
    <name type="scientific">Tetrapyrgos nigripes</name>
    <dbReference type="NCBI Taxonomy" id="182062"/>
    <lineage>
        <taxon>Eukaryota</taxon>
        <taxon>Fungi</taxon>
        <taxon>Dikarya</taxon>
        <taxon>Basidiomycota</taxon>
        <taxon>Agaricomycotina</taxon>
        <taxon>Agaricomycetes</taxon>
        <taxon>Agaricomycetidae</taxon>
        <taxon>Agaricales</taxon>
        <taxon>Marasmiineae</taxon>
        <taxon>Marasmiaceae</taxon>
        <taxon>Tetrapyrgos</taxon>
    </lineage>
</organism>
<evidence type="ECO:0000313" key="2">
    <source>
        <dbReference type="Proteomes" id="UP000559256"/>
    </source>
</evidence>